<feature type="region of interest" description="Disordered" evidence="1">
    <location>
        <begin position="357"/>
        <end position="382"/>
    </location>
</feature>
<comment type="caution">
    <text evidence="3">The sequence shown here is derived from an EMBL/GenBank/DDBJ whole genome shotgun (WGS) entry which is preliminary data.</text>
</comment>
<name>A0A8I2YCV0_9AGAM</name>
<feature type="region of interest" description="Disordered" evidence="1">
    <location>
        <begin position="171"/>
        <end position="237"/>
    </location>
</feature>
<proteinExistence type="predicted"/>
<accession>A0A8I2YCV0</accession>
<keyword evidence="4" id="KW-1185">Reference proteome</keyword>
<evidence type="ECO:0000256" key="1">
    <source>
        <dbReference type="SAM" id="MobiDB-lite"/>
    </source>
</evidence>
<evidence type="ECO:0008006" key="5">
    <source>
        <dbReference type="Google" id="ProtNLM"/>
    </source>
</evidence>
<protein>
    <recommendedName>
        <fullName evidence="5">Chromatin elongation factor spt5</fullName>
    </recommendedName>
</protein>
<dbReference type="AlphaFoldDB" id="A0A8I2YCV0"/>
<evidence type="ECO:0000313" key="2">
    <source>
        <dbReference type="EMBL" id="KAG6369139.1"/>
    </source>
</evidence>
<organism evidence="3 4">
    <name type="scientific">Boletus reticuloceps</name>
    <dbReference type="NCBI Taxonomy" id="495285"/>
    <lineage>
        <taxon>Eukaryota</taxon>
        <taxon>Fungi</taxon>
        <taxon>Dikarya</taxon>
        <taxon>Basidiomycota</taxon>
        <taxon>Agaricomycotina</taxon>
        <taxon>Agaricomycetes</taxon>
        <taxon>Agaricomycetidae</taxon>
        <taxon>Boletales</taxon>
        <taxon>Boletineae</taxon>
        <taxon>Boletaceae</taxon>
        <taxon>Boletoideae</taxon>
        <taxon>Boletus</taxon>
    </lineage>
</organism>
<dbReference type="Proteomes" id="UP000683000">
    <property type="component" value="Unassembled WGS sequence"/>
</dbReference>
<evidence type="ECO:0000313" key="3">
    <source>
        <dbReference type="EMBL" id="KAG6369604.1"/>
    </source>
</evidence>
<feature type="compositionally biased region" description="Pro residues" evidence="1">
    <location>
        <begin position="966"/>
        <end position="977"/>
    </location>
</feature>
<dbReference type="EMBL" id="JAGFBS010000073">
    <property type="protein sequence ID" value="KAG6369604.1"/>
    <property type="molecule type" value="Genomic_DNA"/>
</dbReference>
<sequence length="1150" mass="127971">MIRRVAACPNTDKLPNSAITTNATALVVLDFLSVLVKKRSITYLYNRERDHFSETCYDLTEMENRKMSTSVNNNTMGSNVESLMDQPKAWRYVMQWAKGEIEFIPLTQKLAEIGDYKHEDWKTLFDQLFNHSEEDDVIGAIATVAAAMHSRGISMVDSSSGVFTGQHAISAQVSEKGKQTRRKGSSKIPRYLDLEAQVSAEEDESSEEDGNDGFIVPDGEDHPIEGPSSLPSRSCVYSAEPVPGPSRYAQVIDAISQRYENDREPGMGAMDSDEEDSDLEELDDIGLWITVGDWLSGALNFEILMRKLDFQHGKYAKIGYWEDFVSQLSYENDLNKRDDIFKAISLVEHHRRLTAYDPAPALSSKSPSPRPRSPSRPLTPLNTTERTSLWMVKIVPANSAKYIAGMWNRVNMTASTIDGLPGRVRVWGPDPKTLLSHVPPSHPNCVRHFTLVPVEDRIAINHIFGEVRAIPAWCVITKRGRYKRDLGYIVSFNAQSGLLDILVASRELEPLPRNDQIGEDLHARRLFSPDSYGGTRCSSFRGHLSYRFGGHRYVAGLMLIQLSETQVRPFSTPSPRQIALHVQSCIAPTFMIATYKRYNQLFWKPLDRVVVNDASHFDVQATLASIDHENESAIVETVLERDVLAVSLTGLDRLYKVGDLVRIIADPYSDLQNVHHNNIGKFGLIAEIDVMTQEVSFLDEDHSPVHAPLYLLESHLPDRPFSAPTDQHTEERHNDVQVGDSAEVVSGAYCGFFGTVEIICSGTVSLRPLDPTKSLITIPVESAKFLPPSNALKYSAERGYNVRTGDAVEIVRGTWIRRRGIVGAIDLQRKILEVNAWADYVGTICLHSSQIDVLYQDHFFVPITYVAHESPVFELDETRRYLAKEVLIIKGEYKGWRGTLRNVSRDTCEVAPGNAPIGVFKKNHVVVKGCKTTLGGVSLTHSLLLAVAAAFRNGDIVDQPEARQRTPPPATPDPSLDPPDLSTNAWTVNSDDVAEPGPPLTKFDFILLPQIRENLRMYRAIFQIGLSWRPGYEGRLCATDVPDPLQSASGGQVPSCHLAVSYTARTKGSKLERQDIHERFLTSHAPSKKGTFCMVIKAAEGTEGEPVGAVLSVTASSRKSQHVTVVRVDGSAAKEAQLPWDRVIEVQVPQ</sequence>
<gene>
    <name evidence="3" type="ORF">JVT61DRAFT_14225</name>
    <name evidence="2" type="ORF">JVT61DRAFT_1445</name>
</gene>
<dbReference type="OrthoDB" id="2683074at2759"/>
<dbReference type="EMBL" id="JAGFBS010000104">
    <property type="protein sequence ID" value="KAG6369139.1"/>
    <property type="molecule type" value="Genomic_DNA"/>
</dbReference>
<feature type="compositionally biased region" description="Low complexity" evidence="1">
    <location>
        <begin position="358"/>
        <end position="367"/>
    </location>
</feature>
<feature type="region of interest" description="Disordered" evidence="1">
    <location>
        <begin position="957"/>
        <end position="993"/>
    </location>
</feature>
<evidence type="ECO:0000313" key="4">
    <source>
        <dbReference type="Proteomes" id="UP000683000"/>
    </source>
</evidence>
<reference evidence="3" key="1">
    <citation type="submission" date="2021-03" db="EMBL/GenBank/DDBJ databases">
        <title>Evolutionary innovations through gain and loss of genes in the ectomycorrhizal Boletales.</title>
        <authorList>
            <person name="Wu G."/>
            <person name="Miyauchi S."/>
            <person name="Morin E."/>
            <person name="Yang Z.-L."/>
            <person name="Xu J."/>
            <person name="Martin F.M."/>
        </authorList>
    </citation>
    <scope>NUCLEOTIDE SEQUENCE</scope>
    <source>
        <strain evidence="3">BR01</strain>
    </source>
</reference>
<feature type="compositionally biased region" description="Acidic residues" evidence="1">
    <location>
        <begin position="200"/>
        <end position="211"/>
    </location>
</feature>